<dbReference type="InterPro" id="IPR002058">
    <property type="entry name" value="PAP_assoc"/>
</dbReference>
<dbReference type="Gramene" id="OE9A030503T1">
    <property type="protein sequence ID" value="OE9A030503C1"/>
    <property type="gene ID" value="OE9A030503"/>
</dbReference>
<dbReference type="EMBL" id="CACTIH010000741">
    <property type="protein sequence ID" value="CAA2962111.1"/>
    <property type="molecule type" value="Genomic_DNA"/>
</dbReference>
<dbReference type="InterPro" id="IPR006140">
    <property type="entry name" value="D-isomer_DH_NAD-bd"/>
</dbReference>
<feature type="domain" description="D-isomer specific 2-hydroxyacid dehydrogenase catalytic" evidence="5">
    <location>
        <begin position="221"/>
        <end position="435"/>
    </location>
</feature>
<name>A0A8S0Q7D9_OLEEU</name>
<dbReference type="Gene3D" id="3.40.50.720">
    <property type="entry name" value="NAD(P)-binding Rossmann-like Domain"/>
    <property type="match status" value="4"/>
</dbReference>
<dbReference type="SUPFAM" id="SSF81631">
    <property type="entry name" value="PAP/OAS1 substrate-binding domain"/>
    <property type="match status" value="1"/>
</dbReference>
<feature type="domain" description="D-isomer specific 2-hydroxyacid dehydrogenase NAD-binding" evidence="6">
    <location>
        <begin position="256"/>
        <end position="306"/>
    </location>
</feature>
<evidence type="ECO:0000313" key="9">
    <source>
        <dbReference type="Proteomes" id="UP000594638"/>
    </source>
</evidence>
<evidence type="ECO:0000256" key="2">
    <source>
        <dbReference type="ARBA" id="ARBA00022842"/>
    </source>
</evidence>
<dbReference type="Pfam" id="PF03828">
    <property type="entry name" value="PAP_assoc"/>
    <property type="match status" value="1"/>
</dbReference>
<feature type="domain" description="PAP-associated" evidence="7">
    <location>
        <begin position="33"/>
        <end position="92"/>
    </location>
</feature>
<dbReference type="SUPFAM" id="SSF51735">
    <property type="entry name" value="NAD(P)-binding Rossmann-fold domains"/>
    <property type="match status" value="1"/>
</dbReference>
<dbReference type="InterPro" id="IPR006139">
    <property type="entry name" value="D-isomer_2_OHA_DH_cat_dom"/>
</dbReference>
<dbReference type="InterPro" id="IPR050223">
    <property type="entry name" value="D-isomer_2-hydroxyacid_DH"/>
</dbReference>
<organism evidence="8 9">
    <name type="scientific">Olea europaea subsp. europaea</name>
    <dbReference type="NCBI Taxonomy" id="158383"/>
    <lineage>
        <taxon>Eukaryota</taxon>
        <taxon>Viridiplantae</taxon>
        <taxon>Streptophyta</taxon>
        <taxon>Embryophyta</taxon>
        <taxon>Tracheophyta</taxon>
        <taxon>Spermatophyta</taxon>
        <taxon>Magnoliopsida</taxon>
        <taxon>eudicotyledons</taxon>
        <taxon>Gunneridae</taxon>
        <taxon>Pentapetalae</taxon>
        <taxon>asterids</taxon>
        <taxon>lamiids</taxon>
        <taxon>Lamiales</taxon>
        <taxon>Oleaceae</taxon>
        <taxon>Oleeae</taxon>
        <taxon>Olea</taxon>
    </lineage>
</organism>
<keyword evidence="2" id="KW-0460">Magnesium</keyword>
<dbReference type="Pfam" id="PF00389">
    <property type="entry name" value="2-Hacid_dh"/>
    <property type="match status" value="1"/>
</dbReference>
<comment type="similarity">
    <text evidence="4">Belongs to the D-isomer specific 2-hydroxyacid dehydrogenase family.</text>
</comment>
<keyword evidence="3 4" id="KW-0560">Oxidoreductase</keyword>
<keyword evidence="1" id="KW-0479">Metal-binding</keyword>
<dbReference type="GO" id="GO:0051287">
    <property type="term" value="F:NAD binding"/>
    <property type="evidence" value="ECO:0007669"/>
    <property type="project" value="InterPro"/>
</dbReference>
<protein>
    <submittedName>
        <fullName evidence="8">Glyoxylate hydroxypyruvate reductase HPR3</fullName>
    </submittedName>
</protein>
<evidence type="ECO:0000259" key="7">
    <source>
        <dbReference type="Pfam" id="PF03828"/>
    </source>
</evidence>
<dbReference type="PANTHER" id="PTHR10996:SF270">
    <property type="entry name" value="GLYOXYLATE_HYDROXYPYRUVATE REDUCTASE HPR3-LIKE"/>
    <property type="match status" value="1"/>
</dbReference>
<feature type="domain" description="D-isomer specific 2-hydroxyacid dehydrogenase NAD-binding" evidence="6">
    <location>
        <begin position="309"/>
        <end position="402"/>
    </location>
</feature>
<dbReference type="Gene3D" id="1.10.1410.10">
    <property type="match status" value="1"/>
</dbReference>
<comment type="caution">
    <text evidence="8">The sequence shown here is derived from an EMBL/GenBank/DDBJ whole genome shotgun (WGS) entry which is preliminary data.</text>
</comment>
<dbReference type="AlphaFoldDB" id="A0A8S0Q7D9"/>
<sequence>MRVTYSVTIDNVECAYFDQVEKLRDFGSRNRESIAQLVWAFFHYWAYCHDYTNDVISVRTGSTLSKRAKDWTRRIGNDRHLICIEDPFELSHDLGRVVDKYSIRVLREEFERAAEILQYDPNPRAKLFEPYIRFLISGLIKIESIAKDISSSSLSLRSGIMAEEETREVHPLPEILVLGPPAVFETYEKEFCSKFRTIRPWESTLPLSEFLSAYANDTSAVFAGLNHIDLTECSRRQISVANASTVLSADVADLAVGLILDVMRKISAANRFVKDGFWPKAGDYPFGSKFGGKKVGIVGLGSIGLEAFYIDVHYLAAISDVIVIYCALTEQTDHLINREVLLALGKKGFIVNIARGAIIDEKQLVLCLQQGLIAGAGLDVFENEPYVPEVLFSLHNVVLSPHRVAFTEESFQDSYEIATGYLEAFFSNKPLLSPVLSK</sequence>
<dbReference type="GO" id="GO:0030267">
    <property type="term" value="F:glyoxylate reductase (NADPH) activity"/>
    <property type="evidence" value="ECO:0007669"/>
    <property type="project" value="TreeGrafter"/>
</dbReference>
<dbReference type="PANTHER" id="PTHR10996">
    <property type="entry name" value="2-HYDROXYACID DEHYDROGENASE-RELATED"/>
    <property type="match status" value="1"/>
</dbReference>
<accession>A0A8S0Q7D9</accession>
<proteinExistence type="inferred from homology"/>
<evidence type="ECO:0000256" key="4">
    <source>
        <dbReference type="RuleBase" id="RU003719"/>
    </source>
</evidence>
<dbReference type="GO" id="GO:0005829">
    <property type="term" value="C:cytosol"/>
    <property type="evidence" value="ECO:0007669"/>
    <property type="project" value="TreeGrafter"/>
</dbReference>
<reference evidence="8 9" key="1">
    <citation type="submission" date="2019-12" db="EMBL/GenBank/DDBJ databases">
        <authorList>
            <person name="Alioto T."/>
            <person name="Alioto T."/>
            <person name="Gomez Garrido J."/>
        </authorList>
    </citation>
    <scope>NUCLEOTIDE SEQUENCE [LARGE SCALE GENOMIC DNA]</scope>
</reference>
<evidence type="ECO:0000259" key="6">
    <source>
        <dbReference type="Pfam" id="PF02826"/>
    </source>
</evidence>
<dbReference type="Pfam" id="PF02826">
    <property type="entry name" value="2-Hacid_dh_C"/>
    <property type="match status" value="2"/>
</dbReference>
<dbReference type="GO" id="GO:0016618">
    <property type="term" value="F:hydroxypyruvate reductase [NAD(P)H] activity"/>
    <property type="evidence" value="ECO:0007669"/>
    <property type="project" value="TreeGrafter"/>
</dbReference>
<dbReference type="Proteomes" id="UP000594638">
    <property type="component" value="Unassembled WGS sequence"/>
</dbReference>
<dbReference type="SUPFAM" id="SSF52283">
    <property type="entry name" value="Formate/glycerate dehydrogenase catalytic domain-like"/>
    <property type="match status" value="1"/>
</dbReference>
<keyword evidence="9" id="KW-1185">Reference proteome</keyword>
<gene>
    <name evidence="8" type="ORF">OLEA9_A030503</name>
</gene>
<evidence type="ECO:0000256" key="1">
    <source>
        <dbReference type="ARBA" id="ARBA00022723"/>
    </source>
</evidence>
<evidence type="ECO:0000313" key="8">
    <source>
        <dbReference type="EMBL" id="CAA2962111.1"/>
    </source>
</evidence>
<dbReference type="OrthoDB" id="298012at2759"/>
<dbReference type="InterPro" id="IPR036291">
    <property type="entry name" value="NAD(P)-bd_dom_sf"/>
</dbReference>
<evidence type="ECO:0000259" key="5">
    <source>
        <dbReference type="Pfam" id="PF00389"/>
    </source>
</evidence>
<evidence type="ECO:0000256" key="3">
    <source>
        <dbReference type="ARBA" id="ARBA00023002"/>
    </source>
</evidence>
<dbReference type="GO" id="GO:0046872">
    <property type="term" value="F:metal ion binding"/>
    <property type="evidence" value="ECO:0007669"/>
    <property type="project" value="UniProtKB-KW"/>
</dbReference>